<organism evidence="5 6">
    <name type="scientific">Vigna unguiculata</name>
    <name type="common">Cowpea</name>
    <dbReference type="NCBI Taxonomy" id="3917"/>
    <lineage>
        <taxon>Eukaryota</taxon>
        <taxon>Viridiplantae</taxon>
        <taxon>Streptophyta</taxon>
        <taxon>Embryophyta</taxon>
        <taxon>Tracheophyta</taxon>
        <taxon>Spermatophyta</taxon>
        <taxon>Magnoliopsida</taxon>
        <taxon>eudicotyledons</taxon>
        <taxon>Gunneridae</taxon>
        <taxon>Pentapetalae</taxon>
        <taxon>rosids</taxon>
        <taxon>fabids</taxon>
        <taxon>Fabales</taxon>
        <taxon>Fabaceae</taxon>
        <taxon>Papilionoideae</taxon>
        <taxon>50 kb inversion clade</taxon>
        <taxon>NPAAA clade</taxon>
        <taxon>indigoferoid/millettioid clade</taxon>
        <taxon>Phaseoleae</taxon>
        <taxon>Vigna</taxon>
    </lineage>
</organism>
<dbReference type="PANTHER" id="PTHR46391">
    <property type="entry name" value="BASIC LEUCINE ZIPPER 34"/>
    <property type="match status" value="1"/>
</dbReference>
<gene>
    <name evidence="5" type="ORF">DEO72_LG1g1444</name>
</gene>
<accession>A0A4D6KIT4</accession>
<dbReference type="PANTHER" id="PTHR46391:SF20">
    <property type="entry name" value="BASIC LEUCINE ZIPPER 61"/>
    <property type="match status" value="1"/>
</dbReference>
<sequence>MDAQKKKRIMSNRLSSRRSWQKKQCYKINLETQSKSLEDQISGLKPELGCYQNHKQLLEQEQLKLRQRVEIIQKKIMLKNAEIEMNKSEVNKLRECSVMQQGLLQAPFLSWNIDPLQHWYNDPNSYQASSTRISESVSVKIKRKKETDCVFRFSIRHGFQNPFWGCRATYSHPIMPHFSSTLLTKTAKLDMDAQKKKRIMSNRLSSRRSWQKKQCYKINLETQSKSLEDQISGLKPELGCYQNHKQLLEQEQLKLRQRVEIIQKKIMLKNAEIEMNKSEVNKLRECSVMQQGLLQAPFLSWNIDPLQHWYNDPNSYQGNGVGTSYIPAEPSHMWIHDNVPNMHGMNMNMPNNYIGSMINDISRTFPNSDLN</sequence>
<evidence type="ECO:0000313" key="6">
    <source>
        <dbReference type="Proteomes" id="UP000501690"/>
    </source>
</evidence>
<reference evidence="5 6" key="1">
    <citation type="submission" date="2019-04" db="EMBL/GenBank/DDBJ databases">
        <title>An improved genome assembly and genetic linkage map for asparagus bean, Vigna unguiculata ssp. sesquipedialis.</title>
        <authorList>
            <person name="Xia Q."/>
            <person name="Zhang R."/>
            <person name="Dong Y."/>
        </authorList>
    </citation>
    <scope>NUCLEOTIDE SEQUENCE [LARGE SCALE GENOMIC DNA]</scope>
    <source>
        <tissue evidence="5">Leaf</tissue>
    </source>
</reference>
<evidence type="ECO:0000313" key="5">
    <source>
        <dbReference type="EMBL" id="QCD77816.1"/>
    </source>
</evidence>
<keyword evidence="1" id="KW-0805">Transcription regulation</keyword>
<dbReference type="Proteomes" id="UP000501690">
    <property type="component" value="Linkage Group LG1"/>
</dbReference>
<name>A0A4D6KIT4_VIGUN</name>
<evidence type="ECO:0000256" key="3">
    <source>
        <dbReference type="ARBA" id="ARBA00023242"/>
    </source>
</evidence>
<dbReference type="InterPro" id="IPR046347">
    <property type="entry name" value="bZIP_sf"/>
</dbReference>
<keyword evidence="3" id="KW-0539">Nucleus</keyword>
<dbReference type="AlphaFoldDB" id="A0A4D6KIT4"/>
<evidence type="ECO:0000256" key="2">
    <source>
        <dbReference type="ARBA" id="ARBA00023163"/>
    </source>
</evidence>
<feature type="domain" description="BZIP" evidence="4">
    <location>
        <begin position="1"/>
        <end position="64"/>
    </location>
</feature>
<dbReference type="SUPFAM" id="SSF57959">
    <property type="entry name" value="Leucine zipper domain"/>
    <property type="match status" value="2"/>
</dbReference>
<dbReference type="GO" id="GO:0003677">
    <property type="term" value="F:DNA binding"/>
    <property type="evidence" value="ECO:0007669"/>
    <property type="project" value="TreeGrafter"/>
</dbReference>
<dbReference type="InterPro" id="IPR052483">
    <property type="entry name" value="bZIP_transcription_regulators"/>
</dbReference>
<dbReference type="GO" id="GO:0003700">
    <property type="term" value="F:DNA-binding transcription factor activity"/>
    <property type="evidence" value="ECO:0007669"/>
    <property type="project" value="InterPro"/>
</dbReference>
<dbReference type="Pfam" id="PF00170">
    <property type="entry name" value="bZIP_1"/>
    <property type="match status" value="2"/>
</dbReference>
<evidence type="ECO:0000256" key="1">
    <source>
        <dbReference type="ARBA" id="ARBA00023015"/>
    </source>
</evidence>
<dbReference type="SMART" id="SM00338">
    <property type="entry name" value="BRLZ"/>
    <property type="match status" value="2"/>
</dbReference>
<dbReference type="GO" id="GO:0005634">
    <property type="term" value="C:nucleus"/>
    <property type="evidence" value="ECO:0007669"/>
    <property type="project" value="TreeGrafter"/>
</dbReference>
<keyword evidence="6" id="KW-1185">Reference proteome</keyword>
<evidence type="ECO:0000259" key="4">
    <source>
        <dbReference type="SMART" id="SM00338"/>
    </source>
</evidence>
<dbReference type="GO" id="GO:0045893">
    <property type="term" value="P:positive regulation of DNA-templated transcription"/>
    <property type="evidence" value="ECO:0007669"/>
    <property type="project" value="TreeGrafter"/>
</dbReference>
<keyword evidence="2" id="KW-0804">Transcription</keyword>
<feature type="domain" description="BZIP" evidence="4">
    <location>
        <begin position="190"/>
        <end position="254"/>
    </location>
</feature>
<protein>
    <recommendedName>
        <fullName evidence="4">BZIP domain-containing protein</fullName>
    </recommendedName>
</protein>
<proteinExistence type="predicted"/>
<dbReference type="InterPro" id="IPR004827">
    <property type="entry name" value="bZIP"/>
</dbReference>
<dbReference type="EMBL" id="CP039345">
    <property type="protein sequence ID" value="QCD77816.1"/>
    <property type="molecule type" value="Genomic_DNA"/>
</dbReference>